<dbReference type="PANTHER" id="PTHR12277:SF194">
    <property type="entry name" value="FI04476P"/>
    <property type="match status" value="1"/>
</dbReference>
<dbReference type="KEGG" id="aten:116298066"/>
<dbReference type="RefSeq" id="XP_031562271.1">
    <property type="nucleotide sequence ID" value="XM_031706411.1"/>
</dbReference>
<protein>
    <submittedName>
        <fullName evidence="4">Lysophosphatidylserine lipase ABHD12-like isoform X1</fullName>
    </submittedName>
</protein>
<dbReference type="FunCoup" id="A0A6P8I489">
    <property type="interactions" value="1391"/>
</dbReference>
<evidence type="ECO:0000259" key="2">
    <source>
        <dbReference type="Pfam" id="PF12146"/>
    </source>
</evidence>
<dbReference type="GO" id="GO:0004622">
    <property type="term" value="F:phosphatidylcholine lysophospholipase activity"/>
    <property type="evidence" value="ECO:0007669"/>
    <property type="project" value="TreeGrafter"/>
</dbReference>
<dbReference type="InterPro" id="IPR022742">
    <property type="entry name" value="Hydrolase_4"/>
</dbReference>
<keyword evidence="1" id="KW-0472">Membrane</keyword>
<dbReference type="SUPFAM" id="SSF53474">
    <property type="entry name" value="alpha/beta-Hydrolases"/>
    <property type="match status" value="1"/>
</dbReference>
<keyword evidence="1" id="KW-0812">Transmembrane</keyword>
<dbReference type="Proteomes" id="UP000515163">
    <property type="component" value="Unplaced"/>
</dbReference>
<dbReference type="AlphaFoldDB" id="A0A6P8I489"/>
<dbReference type="GO" id="GO:0006660">
    <property type="term" value="P:phosphatidylserine catabolic process"/>
    <property type="evidence" value="ECO:0007669"/>
    <property type="project" value="TreeGrafter"/>
</dbReference>
<dbReference type="InterPro" id="IPR029058">
    <property type="entry name" value="AB_hydrolase_fold"/>
</dbReference>
<dbReference type="PANTHER" id="PTHR12277">
    <property type="entry name" value="ALPHA/BETA HYDROLASE DOMAIN-CONTAINING PROTEIN"/>
    <property type="match status" value="1"/>
</dbReference>
<reference evidence="4" key="1">
    <citation type="submission" date="2025-08" db="UniProtKB">
        <authorList>
            <consortium name="RefSeq"/>
        </authorList>
    </citation>
    <scope>IDENTIFICATION</scope>
    <source>
        <tissue evidence="4">Tentacle</tissue>
    </source>
</reference>
<proteinExistence type="predicted"/>
<dbReference type="GO" id="GO:0005789">
    <property type="term" value="C:endoplasmic reticulum membrane"/>
    <property type="evidence" value="ECO:0007669"/>
    <property type="project" value="TreeGrafter"/>
</dbReference>
<evidence type="ECO:0000256" key="1">
    <source>
        <dbReference type="SAM" id="Phobius"/>
    </source>
</evidence>
<evidence type="ECO:0000313" key="4">
    <source>
        <dbReference type="RefSeq" id="XP_031562271.1"/>
    </source>
</evidence>
<dbReference type="GeneID" id="116298066"/>
<name>A0A6P8I489_ACTTE</name>
<sequence>MAAKDKSKKGEKSMAQQKSINLGTFLKSLIKLSIVIPLSVYLLLVVVMYNSSWARKQVIYLNYVKDPFTDYSKPYKHGIENSTNFYINGPAGKLGAWYVKAKNDEIPFDQPFHLTDGNPVFIYFHGNAFSRANEHRLALYKVLSSLSYHVVTIDYRGFADSDGHPSEQGLIEDGLATWDWVKSRSADAPVFIWGHSLGSAVAAGVAKVLCDKGSPPSGIILEAPFNNVYDAGKEHAIAKPFRFLPFFEEIVMDEVKQLFRTDKRISHIYCPILMLHDQDDEIIPFKFGKKLYVQARQSRPSNAKPVHLIEFNGKHGHNWICDSKLLPRILRDFLEQNSLQSEQTVFADKKD</sequence>
<evidence type="ECO:0000313" key="3">
    <source>
        <dbReference type="Proteomes" id="UP000515163"/>
    </source>
</evidence>
<gene>
    <name evidence="4" type="primary">LOC116298066</name>
</gene>
<feature type="domain" description="Serine aminopeptidase S33" evidence="2">
    <location>
        <begin position="139"/>
        <end position="228"/>
    </location>
</feature>
<keyword evidence="1" id="KW-1133">Transmembrane helix</keyword>
<feature type="transmembrane region" description="Helical" evidence="1">
    <location>
        <begin position="29"/>
        <end position="49"/>
    </location>
</feature>
<dbReference type="GO" id="GO:0047372">
    <property type="term" value="F:monoacylglycerol lipase activity"/>
    <property type="evidence" value="ECO:0007669"/>
    <property type="project" value="TreeGrafter"/>
</dbReference>
<keyword evidence="3" id="KW-1185">Reference proteome</keyword>
<dbReference type="Pfam" id="PF12146">
    <property type="entry name" value="Hydrolase_4"/>
    <property type="match status" value="1"/>
</dbReference>
<dbReference type="InParanoid" id="A0A6P8I489"/>
<accession>A0A6P8I489</accession>
<dbReference type="Gene3D" id="3.40.50.1820">
    <property type="entry name" value="alpha/beta hydrolase"/>
    <property type="match status" value="1"/>
</dbReference>
<organism evidence="3 4">
    <name type="scientific">Actinia tenebrosa</name>
    <name type="common">Australian red waratah sea anemone</name>
    <dbReference type="NCBI Taxonomy" id="6105"/>
    <lineage>
        <taxon>Eukaryota</taxon>
        <taxon>Metazoa</taxon>
        <taxon>Cnidaria</taxon>
        <taxon>Anthozoa</taxon>
        <taxon>Hexacorallia</taxon>
        <taxon>Actiniaria</taxon>
        <taxon>Actiniidae</taxon>
        <taxon>Actinia</taxon>
    </lineage>
</organism>
<dbReference type="GO" id="GO:0052651">
    <property type="term" value="P:monoacylglycerol catabolic process"/>
    <property type="evidence" value="ECO:0007669"/>
    <property type="project" value="TreeGrafter"/>
</dbReference>
<dbReference type="OrthoDB" id="10249433at2759"/>